<dbReference type="GO" id="GO:0015171">
    <property type="term" value="F:amino acid transmembrane transporter activity"/>
    <property type="evidence" value="ECO:0007669"/>
    <property type="project" value="TreeGrafter"/>
</dbReference>
<keyword evidence="8" id="KW-1185">Reference proteome</keyword>
<keyword evidence="3 6" id="KW-0812">Transmembrane</keyword>
<evidence type="ECO:0000256" key="2">
    <source>
        <dbReference type="ARBA" id="ARBA00022475"/>
    </source>
</evidence>
<dbReference type="InterPro" id="IPR001123">
    <property type="entry name" value="LeuE-type"/>
</dbReference>
<dbReference type="PANTHER" id="PTHR30086">
    <property type="entry name" value="ARGININE EXPORTER PROTEIN ARGO"/>
    <property type="match status" value="1"/>
</dbReference>
<evidence type="ECO:0000313" key="8">
    <source>
        <dbReference type="Proteomes" id="UP000028725"/>
    </source>
</evidence>
<sequence>MTPPGPLLASIYGLYLLAVITPGPNTFIVTRLALSTTRRHAAWAVLGIALGNAAWLCVILGGVAVLLQQHPEGMRAMRYVGGLYLLYLGVRGLCAARTASRASEAAPAAAPGTALVERAMSGEEDRPFRSGLFASLSNPNTMPFYLSILAPTVAPDIPLWVRVAAAVGIVMIAMAWYGTLAWGLSTGHVRQAYSRREPVIRRVLALVLMAYGLRLLISG</sequence>
<evidence type="ECO:0000256" key="5">
    <source>
        <dbReference type="ARBA" id="ARBA00023136"/>
    </source>
</evidence>
<proteinExistence type="predicted"/>
<accession>A0A085WMN2</accession>
<protein>
    <submittedName>
        <fullName evidence="7">Threonine efflux protein</fullName>
    </submittedName>
</protein>
<dbReference type="STRING" id="394096.DB31_6847"/>
<organism evidence="7 8">
    <name type="scientific">Hyalangium minutum</name>
    <dbReference type="NCBI Taxonomy" id="394096"/>
    <lineage>
        <taxon>Bacteria</taxon>
        <taxon>Pseudomonadati</taxon>
        <taxon>Myxococcota</taxon>
        <taxon>Myxococcia</taxon>
        <taxon>Myxococcales</taxon>
        <taxon>Cystobacterineae</taxon>
        <taxon>Archangiaceae</taxon>
        <taxon>Hyalangium</taxon>
    </lineage>
</organism>
<evidence type="ECO:0000256" key="6">
    <source>
        <dbReference type="SAM" id="Phobius"/>
    </source>
</evidence>
<feature type="transmembrane region" description="Helical" evidence="6">
    <location>
        <begin position="159"/>
        <end position="178"/>
    </location>
</feature>
<dbReference type="AlphaFoldDB" id="A0A085WMN2"/>
<evidence type="ECO:0000256" key="4">
    <source>
        <dbReference type="ARBA" id="ARBA00022989"/>
    </source>
</evidence>
<dbReference type="Pfam" id="PF01810">
    <property type="entry name" value="LysE"/>
    <property type="match status" value="1"/>
</dbReference>
<name>A0A085WMN2_9BACT</name>
<dbReference type="EMBL" id="JMCB01000005">
    <property type="protein sequence ID" value="KFE68945.1"/>
    <property type="molecule type" value="Genomic_DNA"/>
</dbReference>
<comment type="subcellular location">
    <subcellularLocation>
        <location evidence="1">Cell membrane</location>
        <topology evidence="1">Multi-pass membrane protein</topology>
    </subcellularLocation>
</comment>
<gene>
    <name evidence="7" type="ORF">DB31_6847</name>
</gene>
<feature type="transmembrane region" description="Helical" evidence="6">
    <location>
        <begin position="41"/>
        <end position="67"/>
    </location>
</feature>
<reference evidence="7 8" key="1">
    <citation type="submission" date="2014-04" db="EMBL/GenBank/DDBJ databases">
        <title>Genome assembly of Hyalangium minutum DSM 14724.</title>
        <authorList>
            <person name="Sharma G."/>
            <person name="Subramanian S."/>
        </authorList>
    </citation>
    <scope>NUCLEOTIDE SEQUENCE [LARGE SCALE GENOMIC DNA]</scope>
    <source>
        <strain evidence="7 8">DSM 14724</strain>
    </source>
</reference>
<feature type="transmembrane region" description="Helical" evidence="6">
    <location>
        <begin position="199"/>
        <end position="217"/>
    </location>
</feature>
<dbReference type="OrthoDB" id="5509882at2"/>
<evidence type="ECO:0000256" key="3">
    <source>
        <dbReference type="ARBA" id="ARBA00022692"/>
    </source>
</evidence>
<dbReference type="PANTHER" id="PTHR30086:SF21">
    <property type="entry name" value="TRANSPORT PROTEIN"/>
    <property type="match status" value="1"/>
</dbReference>
<feature type="transmembrane region" description="Helical" evidence="6">
    <location>
        <begin position="12"/>
        <end position="34"/>
    </location>
</feature>
<keyword evidence="4 6" id="KW-1133">Transmembrane helix</keyword>
<evidence type="ECO:0000256" key="1">
    <source>
        <dbReference type="ARBA" id="ARBA00004651"/>
    </source>
</evidence>
<keyword evidence="2" id="KW-1003">Cell membrane</keyword>
<evidence type="ECO:0000313" key="7">
    <source>
        <dbReference type="EMBL" id="KFE68945.1"/>
    </source>
</evidence>
<dbReference type="GO" id="GO:0005886">
    <property type="term" value="C:plasma membrane"/>
    <property type="evidence" value="ECO:0007669"/>
    <property type="project" value="UniProtKB-SubCell"/>
</dbReference>
<comment type="caution">
    <text evidence="7">The sequence shown here is derived from an EMBL/GenBank/DDBJ whole genome shotgun (WGS) entry which is preliminary data.</text>
</comment>
<keyword evidence="5 6" id="KW-0472">Membrane</keyword>
<dbReference type="Proteomes" id="UP000028725">
    <property type="component" value="Unassembled WGS sequence"/>
</dbReference>